<evidence type="ECO:0000313" key="2">
    <source>
        <dbReference type="EMBL" id="KST67450.1"/>
    </source>
</evidence>
<keyword evidence="1" id="KW-0812">Transmembrane</keyword>
<evidence type="ECO:0000313" key="3">
    <source>
        <dbReference type="Proteomes" id="UP000053372"/>
    </source>
</evidence>
<keyword evidence="1" id="KW-1133">Transmembrane helix</keyword>
<dbReference type="Proteomes" id="UP000053372">
    <property type="component" value="Unassembled WGS sequence"/>
</dbReference>
<reference evidence="2 3" key="1">
    <citation type="journal article" date="2015" name="Genome Announc.">
        <title>Draft Genome of the Euendolithic (true boring) Cyanobacterium Mastigocoleus testarum strain BC008.</title>
        <authorList>
            <person name="Guida B.S."/>
            <person name="Garcia-Pichel F."/>
        </authorList>
    </citation>
    <scope>NUCLEOTIDE SEQUENCE [LARGE SCALE GENOMIC DNA]</scope>
    <source>
        <strain evidence="2 3">BC008</strain>
    </source>
</reference>
<feature type="transmembrane region" description="Helical" evidence="1">
    <location>
        <begin position="55"/>
        <end position="77"/>
    </location>
</feature>
<comment type="caution">
    <text evidence="2">The sequence shown here is derived from an EMBL/GenBank/DDBJ whole genome shotgun (WGS) entry which is preliminary data.</text>
</comment>
<keyword evidence="3" id="KW-1185">Reference proteome</keyword>
<dbReference type="RefSeq" id="WP_036266247.1">
    <property type="nucleotide sequence ID" value="NZ_LMTZ01000087.1"/>
</dbReference>
<evidence type="ECO:0000256" key="1">
    <source>
        <dbReference type="SAM" id="Phobius"/>
    </source>
</evidence>
<organism evidence="2 3">
    <name type="scientific">Mastigocoleus testarum BC008</name>
    <dbReference type="NCBI Taxonomy" id="371196"/>
    <lineage>
        <taxon>Bacteria</taxon>
        <taxon>Bacillati</taxon>
        <taxon>Cyanobacteriota</taxon>
        <taxon>Cyanophyceae</taxon>
        <taxon>Nostocales</taxon>
        <taxon>Hapalosiphonaceae</taxon>
        <taxon>Mastigocoleus</taxon>
    </lineage>
</organism>
<keyword evidence="1" id="KW-0472">Membrane</keyword>
<protein>
    <submittedName>
        <fullName evidence="2">Uncharacterized protein</fullName>
    </submittedName>
</protein>
<name>A0A0V7ZSJ5_9CYAN</name>
<dbReference type="EMBL" id="LMTZ01000087">
    <property type="protein sequence ID" value="KST67450.1"/>
    <property type="molecule type" value="Genomic_DNA"/>
</dbReference>
<dbReference type="AlphaFoldDB" id="A0A0V7ZSJ5"/>
<sequence length="115" mass="12546">MLSAKTMINKPISNSQSKFYQVKQPTEAKQIIELPASPVESPSKWLKDGSSPAEIILASAILVFSVSSVIIAIAHLLSRSKDSWADKQHSSVEKIYLLKQVGEADDSNGDFPVSF</sequence>
<gene>
    <name evidence="2" type="ORF">BC008_30085</name>
</gene>
<proteinExistence type="predicted"/>
<accession>A0A0V7ZSJ5</accession>